<gene>
    <name evidence="1" type="ORF">TR51_13005</name>
</gene>
<accession>A0A0D0PX98</accession>
<dbReference type="RefSeq" id="WP_043910959.1">
    <property type="nucleotide sequence ID" value="NZ_JXZB01000002.1"/>
</dbReference>
<dbReference type="PATRIC" id="fig|2064.6.peg.2795"/>
<dbReference type="AlphaFoldDB" id="A0A0D0PX98"/>
<protein>
    <submittedName>
        <fullName evidence="1">Uncharacterized protein</fullName>
    </submittedName>
</protein>
<name>A0A0D0PX98_KITGR</name>
<proteinExistence type="predicted"/>
<evidence type="ECO:0000313" key="2">
    <source>
        <dbReference type="Proteomes" id="UP000032066"/>
    </source>
</evidence>
<sequence length="149" mass="15580">MSEVEFFRAPNAAAVLTTLGGGPALPAFDGLRARLTDPVDVLLLMEELVVDGPDPSLITGLLWPEIDPAAYGCFLSAAPHFGEPWTYGINPAVRDALAAASPAELAALRPYEGVEPPAAALEQLCAMAELARRAVAVGESLYYRTGTAA</sequence>
<dbReference type="Proteomes" id="UP000032066">
    <property type="component" value="Unassembled WGS sequence"/>
</dbReference>
<evidence type="ECO:0000313" key="1">
    <source>
        <dbReference type="EMBL" id="KIQ64992.1"/>
    </source>
</evidence>
<keyword evidence="2" id="KW-1185">Reference proteome</keyword>
<dbReference type="OrthoDB" id="3537879at2"/>
<organism evidence="1 2">
    <name type="scientific">Kitasatospora griseola</name>
    <name type="common">Streptomyces griseolosporeus</name>
    <dbReference type="NCBI Taxonomy" id="2064"/>
    <lineage>
        <taxon>Bacteria</taxon>
        <taxon>Bacillati</taxon>
        <taxon>Actinomycetota</taxon>
        <taxon>Actinomycetes</taxon>
        <taxon>Kitasatosporales</taxon>
        <taxon>Streptomycetaceae</taxon>
        <taxon>Kitasatospora</taxon>
    </lineage>
</organism>
<reference evidence="1 2" key="1">
    <citation type="submission" date="2015-02" db="EMBL/GenBank/DDBJ databases">
        <title>Draft genome sequence of Kitasatospora griseola MF730-N6, a bafilomycin, terpentecin and satosporin producer.</title>
        <authorList>
            <person name="Arens J.C."/>
            <person name="Haltli B."/>
            <person name="Kerr R.G."/>
        </authorList>
    </citation>
    <scope>NUCLEOTIDE SEQUENCE [LARGE SCALE GENOMIC DNA]</scope>
    <source>
        <strain evidence="1 2">MF730-N6</strain>
    </source>
</reference>
<comment type="caution">
    <text evidence="1">The sequence shown here is derived from an EMBL/GenBank/DDBJ whole genome shotgun (WGS) entry which is preliminary data.</text>
</comment>
<dbReference type="EMBL" id="JXZB01000002">
    <property type="protein sequence ID" value="KIQ64992.1"/>
    <property type="molecule type" value="Genomic_DNA"/>
</dbReference>